<proteinExistence type="predicted"/>
<sequence length="107" mass="11808">MLLTDRTTDRFGVPFPVSNEKYELKELRKSLDSEGAEAHSLDESRAGGMGKMQKRQRRGTCVNRASDSRATPGSDDLLWKCGSVVADLVRNQTNRSDSGQKPGSHVQ</sequence>
<evidence type="ECO:0000313" key="3">
    <source>
        <dbReference type="Proteomes" id="UP001497525"/>
    </source>
</evidence>
<evidence type="ECO:0000256" key="1">
    <source>
        <dbReference type="SAM" id="MobiDB-lite"/>
    </source>
</evidence>
<evidence type="ECO:0000313" key="2">
    <source>
        <dbReference type="EMBL" id="CAL5141121.1"/>
    </source>
</evidence>
<reference evidence="2" key="1">
    <citation type="submission" date="2024-06" db="EMBL/GenBank/DDBJ databases">
        <authorList>
            <person name="Liu X."/>
            <person name="Lenzi L."/>
            <person name="Haldenby T S."/>
            <person name="Uol C."/>
        </authorList>
    </citation>
    <scope>NUCLEOTIDE SEQUENCE</scope>
</reference>
<gene>
    <name evidence="2" type="ORF">CDAUBV1_LOCUS16392</name>
</gene>
<feature type="region of interest" description="Disordered" evidence="1">
    <location>
        <begin position="28"/>
        <end position="77"/>
    </location>
</feature>
<organism evidence="2 3">
    <name type="scientific">Calicophoron daubneyi</name>
    <name type="common">Rumen fluke</name>
    <name type="synonym">Paramphistomum daubneyi</name>
    <dbReference type="NCBI Taxonomy" id="300641"/>
    <lineage>
        <taxon>Eukaryota</taxon>
        <taxon>Metazoa</taxon>
        <taxon>Spiralia</taxon>
        <taxon>Lophotrochozoa</taxon>
        <taxon>Platyhelminthes</taxon>
        <taxon>Trematoda</taxon>
        <taxon>Digenea</taxon>
        <taxon>Plagiorchiida</taxon>
        <taxon>Pronocephalata</taxon>
        <taxon>Paramphistomoidea</taxon>
        <taxon>Paramphistomidae</taxon>
        <taxon>Calicophoron</taxon>
    </lineage>
</organism>
<dbReference type="EMBL" id="CAXLJL010000822">
    <property type="protein sequence ID" value="CAL5141121.1"/>
    <property type="molecule type" value="Genomic_DNA"/>
</dbReference>
<comment type="caution">
    <text evidence="2">The sequence shown here is derived from an EMBL/GenBank/DDBJ whole genome shotgun (WGS) entry which is preliminary data.</text>
</comment>
<accession>A0AAV2TYF7</accession>
<protein>
    <submittedName>
        <fullName evidence="2">Uncharacterized protein</fullName>
    </submittedName>
</protein>
<dbReference type="AlphaFoldDB" id="A0AAV2TYF7"/>
<name>A0AAV2TYF7_CALDB</name>
<feature type="compositionally biased region" description="Basic and acidic residues" evidence="1">
    <location>
        <begin position="28"/>
        <end position="45"/>
    </location>
</feature>
<dbReference type="Proteomes" id="UP001497525">
    <property type="component" value="Unassembled WGS sequence"/>
</dbReference>